<keyword evidence="2" id="KW-1185">Reference proteome</keyword>
<dbReference type="GeneID" id="67002040"/>
<dbReference type="RefSeq" id="XP_043155328.1">
    <property type="nucleotide sequence ID" value="XM_043299393.1"/>
</dbReference>
<dbReference type="EMBL" id="BHVY01000002">
    <property type="protein sequence ID" value="GIJ84581.1"/>
    <property type="molecule type" value="Genomic_DNA"/>
</dbReference>
<evidence type="ECO:0000313" key="1">
    <source>
        <dbReference type="EMBL" id="GIJ84581.1"/>
    </source>
</evidence>
<reference evidence="1 2" key="1">
    <citation type="submission" date="2018-10" db="EMBL/GenBank/DDBJ databases">
        <title>Pan-genome distribution and transcriptional activeness of fungal secondary metabolism genes in Aspergillus section Fumigati.</title>
        <authorList>
            <person name="Takahashi H."/>
            <person name="Umemura M."/>
            <person name="Ninomiya A."/>
            <person name="Kusuya Y."/>
            <person name="Urayama S."/>
            <person name="Shimizu M."/>
            <person name="Watanabe A."/>
            <person name="Kamei K."/>
            <person name="Yaguchi T."/>
            <person name="Hagiwara D."/>
        </authorList>
    </citation>
    <scope>NUCLEOTIDE SEQUENCE [LARGE SCALE GENOMIC DNA]</scope>
    <source>
        <strain evidence="1 2">IFM 55266</strain>
    </source>
</reference>
<organism evidence="1 2">
    <name type="scientific">Aspergillus pseudoviridinutans</name>
    <dbReference type="NCBI Taxonomy" id="1517512"/>
    <lineage>
        <taxon>Eukaryota</taxon>
        <taxon>Fungi</taxon>
        <taxon>Dikarya</taxon>
        <taxon>Ascomycota</taxon>
        <taxon>Pezizomycotina</taxon>
        <taxon>Eurotiomycetes</taxon>
        <taxon>Eurotiomycetidae</taxon>
        <taxon>Eurotiales</taxon>
        <taxon>Aspergillaceae</taxon>
        <taxon>Aspergillus</taxon>
        <taxon>Aspergillus subgen. Fumigati</taxon>
    </lineage>
</organism>
<sequence length="133" mass="15167">MACFGGQSAPSLRPLPGSRPDLLKRLMLPPALDILYEQIFWAEINTLSVAQLDEKFVALLTWCHTDTMQGGMLDEYNEADAFQGPQEVTSDLNRVWKTTAVYELIAEDHPPLVRFDHRDPFFGIPILNIRRRP</sequence>
<name>A0A9P3EQU5_9EURO</name>
<protein>
    <submittedName>
        <fullName evidence="1">Uncharacterized protein</fullName>
    </submittedName>
</protein>
<proteinExistence type="predicted"/>
<dbReference type="Proteomes" id="UP001043456">
    <property type="component" value="Unassembled WGS sequence"/>
</dbReference>
<evidence type="ECO:0000313" key="2">
    <source>
        <dbReference type="Proteomes" id="UP001043456"/>
    </source>
</evidence>
<dbReference type="OrthoDB" id="1668230at2759"/>
<dbReference type="AlphaFoldDB" id="A0A9P3EQU5"/>
<gene>
    <name evidence="1" type="ORF">Asppvi_003428</name>
</gene>
<accession>A0A9P3EQU5</accession>
<comment type="caution">
    <text evidence="1">The sequence shown here is derived from an EMBL/GenBank/DDBJ whole genome shotgun (WGS) entry which is preliminary data.</text>
</comment>